<sequence>MTSNSTLSRVLPGLFIIGIGLVWMLRVAGVMIPDWLFSWEMLLIALGLFLGIKSGFKDWNFLLPLGVGVIFFINDFTDLRLGKFLIPALIILLGMYVIAKNLIKPKNNSGADGFGLSTEHTTTDGVVKIDAFLSGIKKSYDLPEFKGGTINNLLAGVDLNLKNTKVHGTAVLTVSTLLGGVKIWLPDDVQLISEIQAVMGDVDDKRFRASSNPTGTIILRGSAMLGGIEIRS</sequence>
<feature type="transmembrane region" description="Helical" evidence="1">
    <location>
        <begin position="7"/>
        <end position="29"/>
    </location>
</feature>
<keyword evidence="1" id="KW-0472">Membrane</keyword>
<evidence type="ECO:0000259" key="2">
    <source>
        <dbReference type="Pfam" id="PF22570"/>
    </source>
</evidence>
<feature type="transmembrane region" description="Helical" evidence="1">
    <location>
        <begin position="82"/>
        <end position="99"/>
    </location>
</feature>
<evidence type="ECO:0000313" key="3">
    <source>
        <dbReference type="EMBL" id="GCD77748.1"/>
    </source>
</evidence>
<evidence type="ECO:0000256" key="1">
    <source>
        <dbReference type="SAM" id="Phobius"/>
    </source>
</evidence>
<keyword evidence="1" id="KW-0812">Transmembrane</keyword>
<feature type="transmembrane region" description="Helical" evidence="1">
    <location>
        <begin position="35"/>
        <end position="52"/>
    </location>
</feature>
<dbReference type="InterPro" id="IPR054331">
    <property type="entry name" value="LiaF_TM"/>
</dbReference>
<evidence type="ECO:0000313" key="4">
    <source>
        <dbReference type="Proteomes" id="UP000286715"/>
    </source>
</evidence>
<dbReference type="Pfam" id="PF22570">
    <property type="entry name" value="LiaF-TM"/>
    <property type="match status" value="1"/>
</dbReference>
<feature type="transmembrane region" description="Helical" evidence="1">
    <location>
        <begin position="59"/>
        <end position="76"/>
    </location>
</feature>
<dbReference type="OrthoDB" id="129627at2"/>
<feature type="domain" description="LiaF transmembrane" evidence="2">
    <location>
        <begin position="13"/>
        <end position="101"/>
    </location>
</feature>
<gene>
    <name evidence="3" type="ORF">JCM31826_12300</name>
</gene>
<dbReference type="RefSeq" id="WP_124397813.1">
    <property type="nucleotide sequence ID" value="NZ_BHZE01000010.1"/>
</dbReference>
<organism evidence="3 4">
    <name type="scientific">Thermaurantimonas aggregans</name>
    <dbReference type="NCBI Taxonomy" id="2173829"/>
    <lineage>
        <taxon>Bacteria</taxon>
        <taxon>Pseudomonadati</taxon>
        <taxon>Bacteroidota</taxon>
        <taxon>Flavobacteriia</taxon>
        <taxon>Flavobacteriales</taxon>
        <taxon>Schleiferiaceae</taxon>
        <taxon>Thermaurantimonas</taxon>
    </lineage>
</organism>
<keyword evidence="4" id="KW-1185">Reference proteome</keyword>
<comment type="caution">
    <text evidence="3">The sequence shown here is derived from an EMBL/GenBank/DDBJ whole genome shotgun (WGS) entry which is preliminary data.</text>
</comment>
<dbReference type="EMBL" id="BHZE01000010">
    <property type="protein sequence ID" value="GCD77748.1"/>
    <property type="molecule type" value="Genomic_DNA"/>
</dbReference>
<reference evidence="3 4" key="1">
    <citation type="submission" date="2018-11" db="EMBL/GenBank/DDBJ databases">
        <title>Schleiferia aggregans sp. nov., a moderately thermophilic heterotrophic bacterium isolated from microbial mats at a terrestrial hot spring.</title>
        <authorList>
            <person name="Iino T."/>
            <person name="Ohkuma M."/>
            <person name="Haruta S."/>
        </authorList>
    </citation>
    <scope>NUCLEOTIDE SEQUENCE [LARGE SCALE GENOMIC DNA]</scope>
    <source>
        <strain evidence="3 4">LA</strain>
    </source>
</reference>
<name>A0A401XL81_9FLAO</name>
<accession>A0A401XL81</accession>
<proteinExistence type="predicted"/>
<keyword evidence="1" id="KW-1133">Transmembrane helix</keyword>
<protein>
    <submittedName>
        <fullName evidence="3">Membrane protein</fullName>
    </submittedName>
</protein>
<dbReference type="Proteomes" id="UP000286715">
    <property type="component" value="Unassembled WGS sequence"/>
</dbReference>
<dbReference type="AlphaFoldDB" id="A0A401XL81"/>